<protein>
    <submittedName>
        <fullName evidence="1">Uncharacterized protein</fullName>
    </submittedName>
</protein>
<gene>
    <name evidence="1" type="ORF">S06H3_23388</name>
</gene>
<dbReference type="EMBL" id="BARV01012702">
    <property type="protein sequence ID" value="GAI06905.1"/>
    <property type="molecule type" value="Genomic_DNA"/>
</dbReference>
<dbReference type="AlphaFoldDB" id="X1LWU5"/>
<comment type="caution">
    <text evidence="1">The sequence shown here is derived from an EMBL/GenBank/DDBJ whole genome shotgun (WGS) entry which is preliminary data.</text>
</comment>
<name>X1LWU5_9ZZZZ</name>
<sequence>MTRLSDYLAWIDEVGGDRGRWEAALKDTKACQTTALAEKTPIARLRSYYSCRRGKRLPVKGI</sequence>
<organism evidence="1">
    <name type="scientific">marine sediment metagenome</name>
    <dbReference type="NCBI Taxonomy" id="412755"/>
    <lineage>
        <taxon>unclassified sequences</taxon>
        <taxon>metagenomes</taxon>
        <taxon>ecological metagenomes</taxon>
    </lineage>
</organism>
<accession>X1LWU5</accession>
<reference evidence="1" key="1">
    <citation type="journal article" date="2014" name="Front. Microbiol.">
        <title>High frequency of phylogenetically diverse reductive dehalogenase-homologous genes in deep subseafloor sedimentary metagenomes.</title>
        <authorList>
            <person name="Kawai M."/>
            <person name="Futagami T."/>
            <person name="Toyoda A."/>
            <person name="Takaki Y."/>
            <person name="Nishi S."/>
            <person name="Hori S."/>
            <person name="Arai W."/>
            <person name="Tsubouchi T."/>
            <person name="Morono Y."/>
            <person name="Uchiyama I."/>
            <person name="Ito T."/>
            <person name="Fujiyama A."/>
            <person name="Inagaki F."/>
            <person name="Takami H."/>
        </authorList>
    </citation>
    <scope>NUCLEOTIDE SEQUENCE</scope>
    <source>
        <strain evidence="1">Expedition CK06-06</strain>
    </source>
</reference>
<evidence type="ECO:0000313" key="1">
    <source>
        <dbReference type="EMBL" id="GAI06905.1"/>
    </source>
</evidence>
<proteinExistence type="predicted"/>